<keyword evidence="8 11" id="KW-0808">Transferase</keyword>
<evidence type="ECO:0000256" key="7">
    <source>
        <dbReference type="ARBA" id="ARBA00022676"/>
    </source>
</evidence>
<dbReference type="Pfam" id="PF02684">
    <property type="entry name" value="LpxB"/>
    <property type="match status" value="1"/>
</dbReference>
<evidence type="ECO:0000256" key="6">
    <source>
        <dbReference type="ARBA" id="ARBA00022556"/>
    </source>
</evidence>
<gene>
    <name evidence="11 12" type="primary">lpxB</name>
    <name evidence="12" type="ORF">VA613_04185</name>
</gene>
<evidence type="ECO:0000256" key="5">
    <source>
        <dbReference type="ARBA" id="ARBA00022516"/>
    </source>
</evidence>
<evidence type="ECO:0000256" key="2">
    <source>
        <dbReference type="ARBA" id="ARBA00007868"/>
    </source>
</evidence>
<comment type="similarity">
    <text evidence="2 11">Belongs to the LpxB family.</text>
</comment>
<evidence type="ECO:0000313" key="13">
    <source>
        <dbReference type="Proteomes" id="UP001334732"/>
    </source>
</evidence>
<protein>
    <recommendedName>
        <fullName evidence="4 11">Lipid-A-disaccharide synthase</fullName>
        <ecNumber evidence="3 11">2.4.1.182</ecNumber>
    </recommendedName>
</protein>
<evidence type="ECO:0000256" key="10">
    <source>
        <dbReference type="ARBA" id="ARBA00048975"/>
    </source>
</evidence>
<comment type="pathway">
    <text evidence="11">Bacterial outer membrane biogenesis; LPS lipid A biosynthesis.</text>
</comment>
<dbReference type="GO" id="GO:0008915">
    <property type="term" value="F:lipid-A-disaccharide synthase activity"/>
    <property type="evidence" value="ECO:0007669"/>
    <property type="project" value="UniProtKB-EC"/>
</dbReference>
<dbReference type="RefSeq" id="WP_324780605.1">
    <property type="nucleotide sequence ID" value="NZ_CP141769.1"/>
</dbReference>
<evidence type="ECO:0000256" key="3">
    <source>
        <dbReference type="ARBA" id="ARBA00012687"/>
    </source>
</evidence>
<dbReference type="SUPFAM" id="SSF53756">
    <property type="entry name" value="UDP-Glycosyltransferase/glycogen phosphorylase"/>
    <property type="match status" value="1"/>
</dbReference>
<proteinExistence type="inferred from homology"/>
<keyword evidence="7 11" id="KW-0328">Glycosyltransferase</keyword>
<evidence type="ECO:0000313" key="12">
    <source>
        <dbReference type="EMBL" id="WRS40074.1"/>
    </source>
</evidence>
<keyword evidence="13" id="KW-1185">Reference proteome</keyword>
<dbReference type="EC" id="2.4.1.182" evidence="3 11"/>
<dbReference type="EMBL" id="CP141769">
    <property type="protein sequence ID" value="WRS40074.1"/>
    <property type="molecule type" value="Genomic_DNA"/>
</dbReference>
<keyword evidence="9 11" id="KW-0443">Lipid metabolism</keyword>
<dbReference type="PANTHER" id="PTHR30372">
    <property type="entry name" value="LIPID-A-DISACCHARIDE SYNTHASE"/>
    <property type="match status" value="1"/>
</dbReference>
<name>A0ABZ1CL50_9PROT</name>
<dbReference type="NCBIfam" id="TIGR00215">
    <property type="entry name" value="lpxB"/>
    <property type="match status" value="1"/>
</dbReference>
<sequence length="376" mass="41091">MIDLGVVAGEASGDLLGAHFVQALKQGHPELRAAGIAGPRLVETGVRAIYPSDKLAVNGYVEVLRHLPELLWIRSRIGRYFLRERPRVFVGIDAPDFNFTLEARLKAGDIPTVHFVSPSIWAWRPERIHRIRQAVSHMLVVFPFEEAIYRDAGIPVTYVGHPLADAIPLEPDVAGARAALGVAGGPVVALLPGSRLSEVERHARLMLDAARLVHARYPDAQFVLPAASEAAARLVDQARRALELPLRVLAGQSHAALAACDVALVASGTATLETALFKKPMVITYRVPALTAHLMRKKALLPWIGLPNILTHEFIVPERVQEAATPQNLADDALAWLDDATRREAVAARFRALHESLRRDAGRRIAEALEPYLEAA</sequence>
<comment type="function">
    <text evidence="1 11">Condensation of UDP-2,3-diacylglucosamine and 2,3-diacylglucosamine-1-phosphate to form lipid A disaccharide, a precursor of lipid A, a phosphorylated glycolipid that anchors the lipopolysaccharide to the outer membrane of the cell.</text>
</comment>
<evidence type="ECO:0000256" key="11">
    <source>
        <dbReference type="HAMAP-Rule" id="MF_00392"/>
    </source>
</evidence>
<organism evidence="12 13">
    <name type="scientific">Thiobacillus sedimenti</name>
    <dbReference type="NCBI Taxonomy" id="3110231"/>
    <lineage>
        <taxon>Bacteria</taxon>
        <taxon>Pseudomonadati</taxon>
        <taxon>Pseudomonadota</taxon>
        <taxon>Betaproteobacteria</taxon>
        <taxon>Nitrosomonadales</taxon>
        <taxon>Thiobacillaceae</taxon>
        <taxon>Thiobacillus</taxon>
    </lineage>
</organism>
<reference evidence="12 13" key="1">
    <citation type="submission" date="2023-12" db="EMBL/GenBank/DDBJ databases">
        <title>Thiobacillus sedimentum sp. nov., a chemolithoautotrophic sulfur-oxidizing bacterium isolated from freshwater sediment.</title>
        <authorList>
            <person name="Luo J."/>
            <person name="Dai C."/>
        </authorList>
    </citation>
    <scope>NUCLEOTIDE SEQUENCE [LARGE SCALE GENOMIC DNA]</scope>
    <source>
        <strain evidence="12 13">SCUT-2</strain>
    </source>
</reference>
<dbReference type="PANTHER" id="PTHR30372:SF4">
    <property type="entry name" value="LIPID-A-DISACCHARIDE SYNTHASE, MITOCHONDRIAL-RELATED"/>
    <property type="match status" value="1"/>
</dbReference>
<comment type="catalytic activity">
    <reaction evidence="10 11">
        <text>a lipid X + a UDP-2-N,3-O-bis[(3R)-3-hydroxyacyl]-alpha-D-glucosamine = a lipid A disaccharide + UDP + H(+)</text>
        <dbReference type="Rhea" id="RHEA:67828"/>
        <dbReference type="ChEBI" id="CHEBI:15378"/>
        <dbReference type="ChEBI" id="CHEBI:58223"/>
        <dbReference type="ChEBI" id="CHEBI:137748"/>
        <dbReference type="ChEBI" id="CHEBI:176338"/>
        <dbReference type="ChEBI" id="CHEBI:176343"/>
        <dbReference type="EC" id="2.4.1.182"/>
    </reaction>
</comment>
<dbReference type="Gene3D" id="3.40.50.2000">
    <property type="entry name" value="Glycogen Phosphorylase B"/>
    <property type="match status" value="1"/>
</dbReference>
<evidence type="ECO:0000256" key="9">
    <source>
        <dbReference type="ARBA" id="ARBA00023098"/>
    </source>
</evidence>
<dbReference type="Proteomes" id="UP001334732">
    <property type="component" value="Chromosome"/>
</dbReference>
<dbReference type="HAMAP" id="MF_00392">
    <property type="entry name" value="LpxB"/>
    <property type="match status" value="1"/>
</dbReference>
<evidence type="ECO:0000256" key="1">
    <source>
        <dbReference type="ARBA" id="ARBA00002056"/>
    </source>
</evidence>
<evidence type="ECO:0000256" key="4">
    <source>
        <dbReference type="ARBA" id="ARBA00020902"/>
    </source>
</evidence>
<keyword evidence="5 11" id="KW-0444">Lipid biosynthesis</keyword>
<evidence type="ECO:0000256" key="8">
    <source>
        <dbReference type="ARBA" id="ARBA00022679"/>
    </source>
</evidence>
<accession>A0ABZ1CL50</accession>
<dbReference type="InterPro" id="IPR003835">
    <property type="entry name" value="Glyco_trans_19"/>
</dbReference>
<keyword evidence="6 11" id="KW-0441">Lipid A biosynthesis</keyword>